<comment type="caution">
    <text evidence="2">The sequence shown here is derived from an EMBL/GenBank/DDBJ whole genome shotgun (WGS) entry which is preliminary data.</text>
</comment>
<dbReference type="PANTHER" id="PTHR37017:SF11">
    <property type="entry name" value="ESTERASE_LIPASE_THIOESTERASE DOMAIN-CONTAINING PROTEIN"/>
    <property type="match status" value="1"/>
</dbReference>
<dbReference type="InterPro" id="IPR029058">
    <property type="entry name" value="AB_hydrolase_fold"/>
</dbReference>
<dbReference type="Gene3D" id="3.40.50.1820">
    <property type="entry name" value="alpha/beta hydrolase"/>
    <property type="match status" value="1"/>
</dbReference>
<dbReference type="InterPro" id="IPR052897">
    <property type="entry name" value="Sec-Metab_Biosynth_Hydrolase"/>
</dbReference>
<dbReference type="GO" id="GO:0003824">
    <property type="term" value="F:catalytic activity"/>
    <property type="evidence" value="ECO:0007669"/>
    <property type="project" value="UniProtKB-ARBA"/>
</dbReference>
<evidence type="ECO:0000313" key="3">
    <source>
        <dbReference type="Proteomes" id="UP000549695"/>
    </source>
</evidence>
<protein>
    <submittedName>
        <fullName evidence="2">Pimeloyl-ACP methyl ester carboxylesterase</fullName>
    </submittedName>
</protein>
<dbReference type="SUPFAM" id="SSF53474">
    <property type="entry name" value="alpha/beta-Hydrolases"/>
    <property type="match status" value="1"/>
</dbReference>
<gene>
    <name evidence="2" type="ORF">HDA37_004181</name>
</gene>
<organism evidence="2 3">
    <name type="scientific">Pseudonocardia alni</name>
    <name type="common">Amycolata alni</name>
    <dbReference type="NCBI Taxonomy" id="33907"/>
    <lineage>
        <taxon>Bacteria</taxon>
        <taxon>Bacillati</taxon>
        <taxon>Actinomycetota</taxon>
        <taxon>Actinomycetes</taxon>
        <taxon>Pseudonocardiales</taxon>
        <taxon>Pseudonocardiaceae</taxon>
        <taxon>Pseudonocardia</taxon>
    </lineage>
</organism>
<dbReference type="RefSeq" id="WP_179761961.1">
    <property type="nucleotide sequence ID" value="NZ_BAAAJZ010000003.1"/>
</dbReference>
<reference evidence="2 3" key="1">
    <citation type="submission" date="2020-07" db="EMBL/GenBank/DDBJ databases">
        <title>Sequencing the genomes of 1000 actinobacteria strains.</title>
        <authorList>
            <person name="Klenk H.-P."/>
        </authorList>
    </citation>
    <scope>NUCLEOTIDE SEQUENCE [LARGE SCALE GENOMIC DNA]</scope>
    <source>
        <strain evidence="2 3">DSM 44749</strain>
    </source>
</reference>
<sequence length="267" mass="27072">MSAPAGPGAGGPGPARVVLVHGAWHRGVSWAPVAEALATRGVAAVAPDLPSDEPGVGHAELVGAVLSGAGDGPGAPGPRGDGPPVVLVGHSLGGLVATAAADRIADRVRALVLVAALVPEPGRPYRDRMRAERDLMVAGYDAEVRRGPGVSTYWPDARAVADGLYRGVADELDAAGRDGRAVVADAAAKLRPQDWSLLAEPCPVSSWPAVPTVSVVCAEDRVVSPVAGRREADRVGARLVELAGGHFPMLTRPEETAELLAGLAAPA</sequence>
<dbReference type="GeneID" id="98053874"/>
<proteinExistence type="predicted"/>
<accession>A0A852WDX3</accession>
<feature type="domain" description="AB hydrolase-1" evidence="1">
    <location>
        <begin position="17"/>
        <end position="258"/>
    </location>
</feature>
<name>A0A852WDX3_PSEA5</name>
<dbReference type="Pfam" id="PF12697">
    <property type="entry name" value="Abhydrolase_6"/>
    <property type="match status" value="1"/>
</dbReference>
<dbReference type="EMBL" id="JACCCZ010000001">
    <property type="protein sequence ID" value="NYG03896.1"/>
    <property type="molecule type" value="Genomic_DNA"/>
</dbReference>
<keyword evidence="3" id="KW-1185">Reference proteome</keyword>
<dbReference type="AlphaFoldDB" id="A0A852WDX3"/>
<evidence type="ECO:0000259" key="1">
    <source>
        <dbReference type="Pfam" id="PF12697"/>
    </source>
</evidence>
<dbReference type="PANTHER" id="PTHR37017">
    <property type="entry name" value="AB HYDROLASE-1 DOMAIN-CONTAINING PROTEIN-RELATED"/>
    <property type="match status" value="1"/>
</dbReference>
<dbReference type="InterPro" id="IPR000073">
    <property type="entry name" value="AB_hydrolase_1"/>
</dbReference>
<evidence type="ECO:0000313" key="2">
    <source>
        <dbReference type="EMBL" id="NYG03896.1"/>
    </source>
</evidence>
<dbReference type="Proteomes" id="UP000549695">
    <property type="component" value="Unassembled WGS sequence"/>
</dbReference>